<dbReference type="InterPro" id="IPR050808">
    <property type="entry name" value="Phage_Integrase"/>
</dbReference>
<keyword evidence="8" id="KW-1185">Reference proteome</keyword>
<dbReference type="InterPro" id="IPR011010">
    <property type="entry name" value="DNA_brk_join_enz"/>
</dbReference>
<gene>
    <name evidence="7" type="ORF">FRD01_13620</name>
</gene>
<dbReference type="Proteomes" id="UP000321595">
    <property type="component" value="Chromosome"/>
</dbReference>
<evidence type="ECO:0000256" key="2">
    <source>
        <dbReference type="ARBA" id="ARBA00022908"/>
    </source>
</evidence>
<dbReference type="KEGG" id="bbae:FRD01_13620"/>
<dbReference type="InterPro" id="IPR002104">
    <property type="entry name" value="Integrase_catalytic"/>
</dbReference>
<dbReference type="InterPro" id="IPR025166">
    <property type="entry name" value="Integrase_DNA_bind_dom"/>
</dbReference>
<evidence type="ECO:0000313" key="8">
    <source>
        <dbReference type="Proteomes" id="UP000321595"/>
    </source>
</evidence>
<dbReference type="OrthoDB" id="9775880at2"/>
<feature type="domain" description="Tyr recombinase" evidence="6">
    <location>
        <begin position="221"/>
        <end position="387"/>
    </location>
</feature>
<dbReference type="PROSITE" id="PS51898">
    <property type="entry name" value="TYR_RECOMBINASE"/>
    <property type="match status" value="1"/>
</dbReference>
<proteinExistence type="inferred from homology"/>
<dbReference type="PANTHER" id="PTHR30629">
    <property type="entry name" value="PROPHAGE INTEGRASE"/>
    <property type="match status" value="1"/>
</dbReference>
<name>A0A5B8XQS3_9DELT</name>
<dbReference type="Gene3D" id="1.10.443.10">
    <property type="entry name" value="Intergrase catalytic core"/>
    <property type="match status" value="1"/>
</dbReference>
<organism evidence="7 8">
    <name type="scientific">Microvenator marinus</name>
    <dbReference type="NCBI Taxonomy" id="2600177"/>
    <lineage>
        <taxon>Bacteria</taxon>
        <taxon>Deltaproteobacteria</taxon>
        <taxon>Bradymonadales</taxon>
        <taxon>Microvenatoraceae</taxon>
        <taxon>Microvenator</taxon>
    </lineage>
</organism>
<feature type="compositionally biased region" description="Basic and acidic residues" evidence="5">
    <location>
        <begin position="92"/>
        <end position="111"/>
    </location>
</feature>
<evidence type="ECO:0000256" key="1">
    <source>
        <dbReference type="ARBA" id="ARBA00008857"/>
    </source>
</evidence>
<keyword evidence="3" id="KW-0238">DNA-binding</keyword>
<dbReference type="Pfam" id="PF00589">
    <property type="entry name" value="Phage_integrase"/>
    <property type="match status" value="1"/>
</dbReference>
<keyword evidence="4" id="KW-0233">DNA recombination</keyword>
<dbReference type="GO" id="GO:0003677">
    <property type="term" value="F:DNA binding"/>
    <property type="evidence" value="ECO:0007669"/>
    <property type="project" value="UniProtKB-KW"/>
</dbReference>
<reference evidence="7 8" key="1">
    <citation type="submission" date="2019-08" db="EMBL/GenBank/DDBJ databases">
        <authorList>
            <person name="Liang Q."/>
        </authorList>
    </citation>
    <scope>NUCLEOTIDE SEQUENCE [LARGE SCALE GENOMIC DNA]</scope>
    <source>
        <strain evidence="7 8">V1718</strain>
    </source>
</reference>
<evidence type="ECO:0000259" key="6">
    <source>
        <dbReference type="PROSITE" id="PS51898"/>
    </source>
</evidence>
<dbReference type="PANTHER" id="PTHR30629:SF2">
    <property type="entry name" value="PROPHAGE INTEGRASE INTS-RELATED"/>
    <property type="match status" value="1"/>
</dbReference>
<dbReference type="InterPro" id="IPR038488">
    <property type="entry name" value="Integrase_DNA-bd_sf"/>
</dbReference>
<protein>
    <submittedName>
        <fullName evidence="7">Integrase family protein</fullName>
    </submittedName>
</protein>
<comment type="similarity">
    <text evidence="1">Belongs to the 'phage' integrase family.</text>
</comment>
<accession>A0A5B8XQS3</accession>
<dbReference type="AlphaFoldDB" id="A0A5B8XQS3"/>
<evidence type="ECO:0000256" key="4">
    <source>
        <dbReference type="ARBA" id="ARBA00023172"/>
    </source>
</evidence>
<evidence type="ECO:0000313" key="7">
    <source>
        <dbReference type="EMBL" id="QED28252.1"/>
    </source>
</evidence>
<evidence type="ECO:0000256" key="3">
    <source>
        <dbReference type="ARBA" id="ARBA00023125"/>
    </source>
</evidence>
<dbReference type="EMBL" id="CP042467">
    <property type="protein sequence ID" value="QED28252.1"/>
    <property type="molecule type" value="Genomic_DNA"/>
</dbReference>
<dbReference type="SUPFAM" id="SSF56349">
    <property type="entry name" value="DNA breaking-rejoining enzymes"/>
    <property type="match status" value="1"/>
</dbReference>
<dbReference type="InterPro" id="IPR010998">
    <property type="entry name" value="Integrase_recombinase_N"/>
</dbReference>
<feature type="region of interest" description="Disordered" evidence="5">
    <location>
        <begin position="92"/>
        <end position="112"/>
    </location>
</feature>
<dbReference type="GO" id="GO:0015074">
    <property type="term" value="P:DNA integration"/>
    <property type="evidence" value="ECO:0007669"/>
    <property type="project" value="UniProtKB-KW"/>
</dbReference>
<dbReference type="Gene3D" id="3.30.160.390">
    <property type="entry name" value="Integrase, DNA-binding domain"/>
    <property type="match status" value="1"/>
</dbReference>
<keyword evidence="2" id="KW-0229">DNA integration</keyword>
<dbReference type="InterPro" id="IPR013762">
    <property type="entry name" value="Integrase-like_cat_sf"/>
</dbReference>
<sequence length="411" mass="47549">MGEVVKLKTGKPEKQTYRLNKSFVDKAEKLPKDRDFTAYFDDLIPGFHLRVLTSCKTFSYWYRSPIDRRARVMKLGRHGDITATEARKKAEKARGAVLDGRDPQEQKDRAKMRSKTFADIADQWLEEYAEPSRKTWKEDKRRLSSPYLKRLQKFQFHEHNREKLQDLLALAHKSASESTPVEANRIVELVNQMLNTACRYRWISSVYRNIAADIQKNTEKGREDYLRATEFAKFADVVGTLPRKHRCSIWFLVLTGCRSKSEALALLKADVHLEAGVFKFRDTKNATDHELPISTGIKTIFEMMPEHRGDTVFMGKELRRPFETIREAGFIDHMTPHALRHTLRSHARSTLNINLEAVDSITNHKSNYGAGARYVHTDPERVLEALEKYQAWVFDKAGIVDFGAYLKTGKR</sequence>
<dbReference type="Pfam" id="PF13356">
    <property type="entry name" value="Arm-DNA-bind_3"/>
    <property type="match status" value="1"/>
</dbReference>
<evidence type="ECO:0000256" key="5">
    <source>
        <dbReference type="SAM" id="MobiDB-lite"/>
    </source>
</evidence>
<dbReference type="Gene3D" id="1.10.150.130">
    <property type="match status" value="1"/>
</dbReference>
<dbReference type="RefSeq" id="WP_146960514.1">
    <property type="nucleotide sequence ID" value="NZ_CP042467.1"/>
</dbReference>
<dbReference type="GO" id="GO:0006310">
    <property type="term" value="P:DNA recombination"/>
    <property type="evidence" value="ECO:0007669"/>
    <property type="project" value="UniProtKB-KW"/>
</dbReference>